<dbReference type="AlphaFoldDB" id="A0A128EZM0"/>
<feature type="region of interest" description="Disordered" evidence="2">
    <location>
        <begin position="178"/>
        <end position="223"/>
    </location>
</feature>
<accession>A0A128EZM0</accession>
<feature type="compositionally biased region" description="Polar residues" evidence="2">
    <location>
        <begin position="283"/>
        <end position="304"/>
    </location>
</feature>
<feature type="region of interest" description="Disordered" evidence="2">
    <location>
        <begin position="29"/>
        <end position="86"/>
    </location>
</feature>
<feature type="coiled-coil region" evidence="1">
    <location>
        <begin position="94"/>
        <end position="121"/>
    </location>
</feature>
<protein>
    <submittedName>
        <fullName evidence="3">Uncharacterized protein</fullName>
    </submittedName>
</protein>
<name>A0A128EZM0_9GAMM</name>
<gene>
    <name evidence="3" type="ORF">GMA8713_01099</name>
</gene>
<dbReference type="RefSeq" id="WP_062706622.1">
    <property type="nucleotide sequence ID" value="NZ_CAWRCI010000007.1"/>
</dbReference>
<keyword evidence="1" id="KW-0175">Coiled coil</keyword>
<feature type="compositionally biased region" description="Acidic residues" evidence="2">
    <location>
        <begin position="41"/>
        <end position="53"/>
    </location>
</feature>
<feature type="compositionally biased region" description="Low complexity" evidence="2">
    <location>
        <begin position="54"/>
        <end position="65"/>
    </location>
</feature>
<evidence type="ECO:0000256" key="1">
    <source>
        <dbReference type="SAM" id="Coils"/>
    </source>
</evidence>
<evidence type="ECO:0000313" key="3">
    <source>
        <dbReference type="EMBL" id="CZF79715.1"/>
    </source>
</evidence>
<keyword evidence="4" id="KW-1185">Reference proteome</keyword>
<evidence type="ECO:0000313" key="4">
    <source>
        <dbReference type="Proteomes" id="UP000073601"/>
    </source>
</evidence>
<dbReference type="Proteomes" id="UP000073601">
    <property type="component" value="Unassembled WGS sequence"/>
</dbReference>
<dbReference type="EMBL" id="FIZY01000007">
    <property type="protein sequence ID" value="CZF79715.1"/>
    <property type="molecule type" value="Genomic_DNA"/>
</dbReference>
<feature type="region of interest" description="Disordered" evidence="2">
    <location>
        <begin position="268"/>
        <end position="304"/>
    </location>
</feature>
<dbReference type="OrthoDB" id="9156113at2"/>
<sequence length="333" mass="36835">MTIEITGNETLDELETMIEQYADAEVVDELPGIAEAKPDEPVTDTVDESETSDVDTTADSAPADDSASEQEGESEPPSGVATKDGQHIIPFDVLESAREENADLKEQVKTLEAKQSDWEHAQRLLAFRDRQLQQLGVELKDLPENLQLTDEQLDAMAEDYPDVGNAIRSLDAKVKRLESQNVPPSPQDAKPPEPDGTGEAPKSNPVIDAINANPDLKDWSQKGGEHWQQAILFDDELQQHPDWKDKPLHARFNEAVRLTKMHFTQQIRQNADHAEQQAKAPSLPNSPSEVGSSPQNMASKTEQLLNADVETMQALMADMPEDELESFLAQSDL</sequence>
<proteinExistence type="predicted"/>
<organism evidence="3 4">
    <name type="scientific">Grimontia marina</name>
    <dbReference type="NCBI Taxonomy" id="646534"/>
    <lineage>
        <taxon>Bacteria</taxon>
        <taxon>Pseudomonadati</taxon>
        <taxon>Pseudomonadota</taxon>
        <taxon>Gammaproteobacteria</taxon>
        <taxon>Vibrionales</taxon>
        <taxon>Vibrionaceae</taxon>
        <taxon>Grimontia</taxon>
    </lineage>
</organism>
<reference evidence="4" key="1">
    <citation type="submission" date="2016-02" db="EMBL/GenBank/DDBJ databases">
        <authorList>
            <person name="Rodrigo-Torres Lidia"/>
            <person name="Arahal R.David."/>
        </authorList>
    </citation>
    <scope>NUCLEOTIDE SEQUENCE [LARGE SCALE GENOMIC DNA]</scope>
    <source>
        <strain evidence="4">CECT 8713</strain>
    </source>
</reference>
<evidence type="ECO:0000256" key="2">
    <source>
        <dbReference type="SAM" id="MobiDB-lite"/>
    </source>
</evidence>